<dbReference type="GeneID" id="5179626"/>
<proteinExistence type="predicted"/>
<protein>
    <submittedName>
        <fullName evidence="1">GfV-B48-ORF1</fullName>
    </submittedName>
</protein>
<evidence type="ECO:0000313" key="2">
    <source>
        <dbReference type="Proteomes" id="UP000203987"/>
    </source>
</evidence>
<sequence length="89" mass="10298">MYFFRSAIVIMLRTPTLHQLREIDALVGQIRSRQLMLSAFGPDNELSANRRREKEMQKHTLQSMINYLRVLVQDFDIIPHSAAAILNSA</sequence>
<dbReference type="EMBL" id="AB289960">
    <property type="protein sequence ID" value="BAF45517.1"/>
    <property type="molecule type" value="Genomic_DNA"/>
</dbReference>
<dbReference type="Proteomes" id="UP000203987">
    <property type="component" value="Genome"/>
</dbReference>
<accession>A2PZU5</accession>
<dbReference type="KEGG" id="vg:5179626"/>
<dbReference type="RefSeq" id="YP_001029439.1">
    <property type="nucleotide sequence ID" value="NC_008937.1"/>
</dbReference>
<organism evidence="1 2">
    <name type="scientific">Ichnoviriform fumiferanae</name>
    <dbReference type="NCBI Taxonomy" id="419435"/>
    <lineage>
        <taxon>Viruses</taxon>
        <taxon>Viruses incertae sedis</taxon>
        <taxon>Polydnaviriformidae</taxon>
        <taxon>Ichnoviriform</taxon>
    </lineage>
</organism>
<evidence type="ECO:0000313" key="1">
    <source>
        <dbReference type="EMBL" id="BAF45517.1"/>
    </source>
</evidence>
<name>A2PZU5_9VIRU</name>
<reference evidence="1 2" key="1">
    <citation type="journal article" date="2007" name="J. Virol.">
        <title>Genomic and morphological features of a banchine polydnavirus: comparison with bracoviruses and ichnoviruses.</title>
        <authorList>
            <person name="Lapointe R."/>
            <person name="Tanaka K."/>
            <person name="Barney W.E."/>
            <person name="Whitfield J.B."/>
            <person name="Banks J.C."/>
            <person name="Beliveau C."/>
            <person name="Stoltz D."/>
            <person name="Webb B.A."/>
            <person name="Cusson M."/>
        </authorList>
    </citation>
    <scope>NUCLEOTIDE SEQUENCE [LARGE SCALE GENOMIC DNA]</scope>
</reference>